<dbReference type="EMBL" id="MPSB01000006">
    <property type="protein sequence ID" value="ONF96131.1"/>
    <property type="molecule type" value="Genomic_DNA"/>
</dbReference>
<name>A0A1V2ETY7_9SPHN</name>
<sequence>MRWAALPRAINAGKPLAMADLRAFLAGEGMGEVQTLLASGNAVFSCDEEDAGAIEARLQAAARSRLALDTDWFVRSHAELVSVTAANPFPDATIERPNRVLVLFHHAPVDPARLPVGYGGPERLHAIGRELFVDYPDGIGRSKLEPALNRAKLPPSTARNWNTLLKLVEATRAA</sequence>
<evidence type="ECO:0000313" key="2">
    <source>
        <dbReference type="Proteomes" id="UP000188729"/>
    </source>
</evidence>
<dbReference type="Gene3D" id="3.30.70.1280">
    <property type="entry name" value="SP0830-like domains"/>
    <property type="match status" value="1"/>
</dbReference>
<gene>
    <name evidence="1" type="ORF">SPHI_17460</name>
</gene>
<evidence type="ECO:0008006" key="3">
    <source>
        <dbReference type="Google" id="ProtNLM"/>
    </source>
</evidence>
<organism evidence="1 2">
    <name type="scientific">Sphingomonas jeddahensis</name>
    <dbReference type="NCBI Taxonomy" id="1915074"/>
    <lineage>
        <taxon>Bacteria</taxon>
        <taxon>Pseudomonadati</taxon>
        <taxon>Pseudomonadota</taxon>
        <taxon>Alphaproteobacteria</taxon>
        <taxon>Sphingomonadales</taxon>
        <taxon>Sphingomonadaceae</taxon>
        <taxon>Sphingomonas</taxon>
    </lineage>
</organism>
<dbReference type="InterPro" id="IPR012545">
    <property type="entry name" value="DUF1697"/>
</dbReference>
<evidence type="ECO:0000313" key="1">
    <source>
        <dbReference type="EMBL" id="ONF96131.1"/>
    </source>
</evidence>
<dbReference type="SUPFAM" id="SSF160379">
    <property type="entry name" value="SP0830-like"/>
    <property type="match status" value="1"/>
</dbReference>
<keyword evidence="2" id="KW-1185">Reference proteome</keyword>
<dbReference type="AlphaFoldDB" id="A0A1V2ETY7"/>
<proteinExistence type="predicted"/>
<dbReference type="OrthoDB" id="9806494at2"/>
<dbReference type="PANTHER" id="PTHR36439">
    <property type="entry name" value="BLL4334 PROTEIN"/>
    <property type="match status" value="1"/>
</dbReference>
<dbReference type="Proteomes" id="UP000188729">
    <property type="component" value="Unassembled WGS sequence"/>
</dbReference>
<dbReference type="RefSeq" id="WP_076744514.1">
    <property type="nucleotide sequence ID" value="NZ_MPSB01000006.1"/>
</dbReference>
<accession>A0A1V2ETY7</accession>
<protein>
    <recommendedName>
        <fullName evidence="3">DUF1697 domain-containing protein</fullName>
    </recommendedName>
</protein>
<dbReference type="Pfam" id="PF08002">
    <property type="entry name" value="DUF1697"/>
    <property type="match status" value="1"/>
</dbReference>
<dbReference type="STRING" id="1915074.SPHI_17460"/>
<comment type="caution">
    <text evidence="1">The sequence shown here is derived from an EMBL/GenBank/DDBJ whole genome shotgun (WGS) entry which is preliminary data.</text>
</comment>
<dbReference type="PIRSF" id="PIRSF008502">
    <property type="entry name" value="UCP008502"/>
    <property type="match status" value="1"/>
</dbReference>
<reference evidence="1 2" key="1">
    <citation type="submission" date="2016-11" db="EMBL/GenBank/DDBJ databases">
        <title>Genome sequence of Sphingomonas jeddahensis G39.</title>
        <authorList>
            <person name="Poehlein A."/>
            <person name="Wuebbeler J.H."/>
            <person name="Steinbuechel A."/>
            <person name="Daniel R."/>
        </authorList>
    </citation>
    <scope>NUCLEOTIDE SEQUENCE [LARGE SCALE GENOMIC DNA]</scope>
    <source>
        <strain evidence="1 2">G39</strain>
    </source>
</reference>
<dbReference type="PANTHER" id="PTHR36439:SF1">
    <property type="entry name" value="DUF1697 DOMAIN-CONTAINING PROTEIN"/>
    <property type="match status" value="1"/>
</dbReference>